<dbReference type="VEuPathDB" id="TriTrypDB:TvY486_0704280"/>
<evidence type="ECO:0000313" key="3">
    <source>
        <dbReference type="EMBL" id="CCC49097.1"/>
    </source>
</evidence>
<dbReference type="EMBL" id="HE573023">
    <property type="protein sequence ID" value="CCC49095.1"/>
    <property type="molecule type" value="Genomic_DNA"/>
</dbReference>
<evidence type="ECO:0000259" key="1">
    <source>
        <dbReference type="Pfam" id="PF19026"/>
    </source>
</evidence>
<dbReference type="GO" id="GO:0050821">
    <property type="term" value="P:protein stabilization"/>
    <property type="evidence" value="ECO:0007669"/>
    <property type="project" value="TreeGrafter"/>
</dbReference>
<sequence length="113" mass="12624">MTRQSDVQESMRTISNSTEKAVEVRKYDEKAVQQRMQKLHADVAQRKLAERERMEGLAKIQVSGSDVLLLAKELSWELTVAEQRLREEGGDVVAVMRDAVGLPKATRLGSEGA</sequence>
<dbReference type="PANTHER" id="PTHR31184">
    <property type="entry name" value="HUNTINGTIN-INTERACTING PROTEIN K FAMILY MEMBER"/>
    <property type="match status" value="1"/>
</dbReference>
<gene>
    <name evidence="2" type="ORF">TVY486_0704280</name>
    <name evidence="3" type="ORF">TVY486_0704300</name>
</gene>
<proteinExistence type="predicted"/>
<dbReference type="VEuPathDB" id="TriTrypDB:TvY486_0704300"/>
<dbReference type="InterPro" id="IPR044034">
    <property type="entry name" value="NAC-like_UBA"/>
</dbReference>
<dbReference type="PANTHER" id="PTHR31184:SF2">
    <property type="entry name" value="HUNTINGTIN-INTERACTING PROTEIN K"/>
    <property type="match status" value="1"/>
</dbReference>
<dbReference type="AlphaFoldDB" id="G0TYP6"/>
<reference evidence="2" key="1">
    <citation type="journal article" date="2012" name="Proc. Natl. Acad. Sci. U.S.A.">
        <title>Antigenic diversity is generated by distinct evolutionary mechanisms in African trypanosome species.</title>
        <authorList>
            <person name="Jackson A.P."/>
            <person name="Berry A."/>
            <person name="Aslett M."/>
            <person name="Allison H.C."/>
            <person name="Burton P."/>
            <person name="Vavrova-Anderson J."/>
            <person name="Brown R."/>
            <person name="Browne H."/>
            <person name="Corton N."/>
            <person name="Hauser H."/>
            <person name="Gamble J."/>
            <person name="Gilderthorp R."/>
            <person name="Marcello L."/>
            <person name="McQuillan J."/>
            <person name="Otto T.D."/>
            <person name="Quail M.A."/>
            <person name="Sanders M.J."/>
            <person name="van Tonder A."/>
            <person name="Ginger M.L."/>
            <person name="Field M.C."/>
            <person name="Barry J.D."/>
            <person name="Hertz-Fowler C."/>
            <person name="Berriman M."/>
        </authorList>
    </citation>
    <scope>NUCLEOTIDE SEQUENCE</scope>
    <source>
        <strain evidence="2">Y486</strain>
    </source>
</reference>
<feature type="domain" description="Nascent polypeptide-associated complex subunit alpha-like UBA" evidence="1">
    <location>
        <begin position="60"/>
        <end position="98"/>
    </location>
</feature>
<evidence type="ECO:0000313" key="2">
    <source>
        <dbReference type="EMBL" id="CCC49095.1"/>
    </source>
</evidence>
<dbReference type="EMBL" id="HE573023">
    <property type="protein sequence ID" value="CCC49097.1"/>
    <property type="molecule type" value="Genomic_DNA"/>
</dbReference>
<dbReference type="Pfam" id="PF19026">
    <property type="entry name" value="UBA_HYPK"/>
    <property type="match status" value="1"/>
</dbReference>
<organism evidence="2">
    <name type="scientific">Trypanosoma vivax (strain Y486)</name>
    <dbReference type="NCBI Taxonomy" id="1055687"/>
    <lineage>
        <taxon>Eukaryota</taxon>
        <taxon>Discoba</taxon>
        <taxon>Euglenozoa</taxon>
        <taxon>Kinetoplastea</taxon>
        <taxon>Metakinetoplastina</taxon>
        <taxon>Trypanosomatida</taxon>
        <taxon>Trypanosomatidae</taxon>
        <taxon>Trypanosoma</taxon>
        <taxon>Duttonella</taxon>
    </lineage>
</organism>
<protein>
    <recommendedName>
        <fullName evidence="1">Nascent polypeptide-associated complex subunit alpha-like UBA domain-containing protein</fullName>
    </recommendedName>
</protein>
<dbReference type="OMA" id="TPECARC"/>
<dbReference type="InterPro" id="IPR052617">
    <property type="entry name" value="Huntingtin-int_K"/>
</dbReference>
<accession>G0TYP6</accession>
<name>G0TYP6_TRYVY</name>